<evidence type="ECO:0000313" key="4">
    <source>
        <dbReference type="Proteomes" id="UP000243924"/>
    </source>
</evidence>
<comment type="similarity">
    <text evidence="1">Belongs to the N-Me-Phe pilin family.</text>
</comment>
<accession>A0A1H2FGX8</accession>
<dbReference type="AlphaFoldDB" id="A0A1H2FGX8"/>
<dbReference type="SUPFAM" id="SSF54523">
    <property type="entry name" value="Pili subunits"/>
    <property type="match status" value="1"/>
</dbReference>
<dbReference type="Proteomes" id="UP000243924">
    <property type="component" value="Chromosome I"/>
</dbReference>
<dbReference type="InterPro" id="IPR001082">
    <property type="entry name" value="Pilin"/>
</dbReference>
<evidence type="ECO:0000313" key="3">
    <source>
        <dbReference type="EMBL" id="SDU06646.1"/>
    </source>
</evidence>
<reference evidence="4" key="1">
    <citation type="submission" date="2016-10" db="EMBL/GenBank/DDBJ databases">
        <authorList>
            <person name="Varghese N."/>
            <person name="Submissions S."/>
        </authorList>
    </citation>
    <scope>NUCLEOTIDE SEQUENCE [LARGE SCALE GENOMIC DNA]</scope>
    <source>
        <strain evidence="4">CECT 8338</strain>
    </source>
</reference>
<sequence length="147" mass="15963">MVVVAAIGMLMLLTVQSYPVYIKRSEVAEALMMAGTLREDVTSYYVQRQAFPEDNEMAGIPEFDFSSYYRISALIVESGAIHVTLGNSAYESLHGKVLTFRPAVVAGNPASPIAWLCGYDEPVAGMTVFGSNKTDLDRGFLPAVCRG</sequence>
<name>A0A1H2FGX8_9GAMM</name>
<dbReference type="Gene3D" id="3.30.700.10">
    <property type="entry name" value="Glycoprotein, Type 4 Pilin"/>
    <property type="match status" value="1"/>
</dbReference>
<gene>
    <name evidence="3" type="ORF">SAMN05216210_1554</name>
</gene>
<organism evidence="3 4">
    <name type="scientific">Halopseudomonas salegens</name>
    <dbReference type="NCBI Taxonomy" id="1434072"/>
    <lineage>
        <taxon>Bacteria</taxon>
        <taxon>Pseudomonadati</taxon>
        <taxon>Pseudomonadota</taxon>
        <taxon>Gammaproteobacteria</taxon>
        <taxon>Pseudomonadales</taxon>
        <taxon>Pseudomonadaceae</taxon>
        <taxon>Halopseudomonas</taxon>
    </lineage>
</organism>
<dbReference type="Pfam" id="PF00114">
    <property type="entry name" value="Pilin"/>
    <property type="match status" value="1"/>
</dbReference>
<keyword evidence="4" id="KW-1185">Reference proteome</keyword>
<dbReference type="GO" id="GO:0009289">
    <property type="term" value="C:pilus"/>
    <property type="evidence" value="ECO:0007669"/>
    <property type="project" value="InterPro"/>
</dbReference>
<dbReference type="STRING" id="1434072.SAMN05216210_1554"/>
<evidence type="ECO:0000256" key="2">
    <source>
        <dbReference type="ARBA" id="ARBA00029638"/>
    </source>
</evidence>
<proteinExistence type="inferred from homology"/>
<protein>
    <recommendedName>
        <fullName evidence="2">Pilin</fullName>
    </recommendedName>
</protein>
<dbReference type="GO" id="GO:0007155">
    <property type="term" value="P:cell adhesion"/>
    <property type="evidence" value="ECO:0007669"/>
    <property type="project" value="InterPro"/>
</dbReference>
<dbReference type="EMBL" id="LT629787">
    <property type="protein sequence ID" value="SDU06646.1"/>
    <property type="molecule type" value="Genomic_DNA"/>
</dbReference>
<dbReference type="InterPro" id="IPR045584">
    <property type="entry name" value="Pilin-like"/>
</dbReference>
<evidence type="ECO:0000256" key="1">
    <source>
        <dbReference type="ARBA" id="ARBA00005233"/>
    </source>
</evidence>